<proteinExistence type="predicted"/>
<feature type="region of interest" description="Disordered" evidence="7">
    <location>
        <begin position="246"/>
        <end position="286"/>
    </location>
</feature>
<dbReference type="Pfam" id="PF00071">
    <property type="entry name" value="Ras"/>
    <property type="match status" value="1"/>
</dbReference>
<dbReference type="Proteomes" id="UP001151518">
    <property type="component" value="Unassembled WGS sequence"/>
</dbReference>
<evidence type="ECO:0000313" key="8">
    <source>
        <dbReference type="EMBL" id="KAJ2680300.1"/>
    </source>
</evidence>
<name>A0A9W8GE11_9FUNG</name>
<dbReference type="InterPro" id="IPR001806">
    <property type="entry name" value="Small_GTPase"/>
</dbReference>
<dbReference type="GO" id="GO:0005886">
    <property type="term" value="C:plasma membrane"/>
    <property type="evidence" value="ECO:0007669"/>
    <property type="project" value="UniProtKB-SubCell"/>
</dbReference>
<dbReference type="PRINTS" id="PR00449">
    <property type="entry name" value="RASTRNSFRMNG"/>
</dbReference>
<dbReference type="SMART" id="SM00175">
    <property type="entry name" value="RAB"/>
    <property type="match status" value="1"/>
</dbReference>
<dbReference type="InterPro" id="IPR027417">
    <property type="entry name" value="P-loop_NTPase"/>
</dbReference>
<evidence type="ECO:0000256" key="1">
    <source>
        <dbReference type="ARBA" id="ARBA00004236"/>
    </source>
</evidence>
<dbReference type="GO" id="GO:0003924">
    <property type="term" value="F:GTPase activity"/>
    <property type="evidence" value="ECO:0007669"/>
    <property type="project" value="InterPro"/>
</dbReference>
<dbReference type="GO" id="GO:0007165">
    <property type="term" value="P:signal transduction"/>
    <property type="evidence" value="ECO:0007669"/>
    <property type="project" value="InterPro"/>
</dbReference>
<organism evidence="8 9">
    <name type="scientific">Coemansia spiralis</name>
    <dbReference type="NCBI Taxonomy" id="417178"/>
    <lineage>
        <taxon>Eukaryota</taxon>
        <taxon>Fungi</taxon>
        <taxon>Fungi incertae sedis</taxon>
        <taxon>Zoopagomycota</taxon>
        <taxon>Kickxellomycotina</taxon>
        <taxon>Kickxellomycetes</taxon>
        <taxon>Kickxellales</taxon>
        <taxon>Kickxellaceae</taxon>
        <taxon>Coemansia</taxon>
    </lineage>
</organism>
<dbReference type="AlphaFoldDB" id="A0A9W8GE11"/>
<feature type="compositionally biased region" description="Basic and acidic residues" evidence="7">
    <location>
        <begin position="188"/>
        <end position="205"/>
    </location>
</feature>
<evidence type="ECO:0000256" key="4">
    <source>
        <dbReference type="ARBA" id="ARBA00022801"/>
    </source>
</evidence>
<accession>A0A9W8GE11</accession>
<dbReference type="PROSITE" id="PS51419">
    <property type="entry name" value="RAB"/>
    <property type="match status" value="1"/>
</dbReference>
<evidence type="ECO:0000256" key="2">
    <source>
        <dbReference type="ARBA" id="ARBA00022475"/>
    </source>
</evidence>
<dbReference type="PANTHER" id="PTHR24070">
    <property type="entry name" value="RAS, DI-RAS, AND RHEB FAMILY MEMBERS OF SMALL GTPASE SUPERFAMILY"/>
    <property type="match status" value="1"/>
</dbReference>
<dbReference type="SUPFAM" id="SSF52540">
    <property type="entry name" value="P-loop containing nucleoside triphosphate hydrolases"/>
    <property type="match status" value="1"/>
</dbReference>
<dbReference type="InterPro" id="IPR005225">
    <property type="entry name" value="Small_GTP-bd"/>
</dbReference>
<dbReference type="SMART" id="SM00174">
    <property type="entry name" value="RHO"/>
    <property type="match status" value="1"/>
</dbReference>
<dbReference type="NCBIfam" id="TIGR00231">
    <property type="entry name" value="small_GTP"/>
    <property type="match status" value="1"/>
</dbReference>
<feature type="region of interest" description="Disordered" evidence="7">
    <location>
        <begin position="176"/>
        <end position="208"/>
    </location>
</feature>
<evidence type="ECO:0000256" key="6">
    <source>
        <dbReference type="ARBA" id="ARBA00023136"/>
    </source>
</evidence>
<keyword evidence="6" id="KW-0472">Membrane</keyword>
<dbReference type="PROSITE" id="PS51420">
    <property type="entry name" value="RHO"/>
    <property type="match status" value="1"/>
</dbReference>
<comment type="caution">
    <text evidence="8">The sequence shown here is derived from an EMBL/GenBank/DDBJ whole genome shotgun (WGS) entry which is preliminary data.</text>
</comment>
<reference evidence="8" key="1">
    <citation type="submission" date="2022-07" db="EMBL/GenBank/DDBJ databases">
        <title>Phylogenomic reconstructions and comparative analyses of Kickxellomycotina fungi.</title>
        <authorList>
            <person name="Reynolds N.K."/>
            <person name="Stajich J.E."/>
            <person name="Barry K."/>
            <person name="Grigoriev I.V."/>
            <person name="Crous P."/>
            <person name="Smith M.E."/>
        </authorList>
    </citation>
    <scope>NUCLEOTIDE SEQUENCE</scope>
    <source>
        <strain evidence="8">NRRL 3115</strain>
    </source>
</reference>
<keyword evidence="5" id="KW-0342">GTP-binding</keyword>
<evidence type="ECO:0000256" key="3">
    <source>
        <dbReference type="ARBA" id="ARBA00022741"/>
    </source>
</evidence>
<dbReference type="CDD" id="cd00876">
    <property type="entry name" value="Ras"/>
    <property type="match status" value="1"/>
</dbReference>
<protein>
    <submittedName>
        <fullName evidence="8">Ras GTPase</fullName>
    </submittedName>
</protein>
<dbReference type="Gene3D" id="3.40.50.300">
    <property type="entry name" value="P-loop containing nucleotide triphosphate hydrolases"/>
    <property type="match status" value="1"/>
</dbReference>
<dbReference type="GO" id="GO:0061118">
    <property type="term" value="P:regulation of positive chemotaxis to cAMP"/>
    <property type="evidence" value="ECO:0007669"/>
    <property type="project" value="UniProtKB-ARBA"/>
</dbReference>
<dbReference type="InterPro" id="IPR020849">
    <property type="entry name" value="Small_GTPase_Ras-type"/>
</dbReference>
<keyword evidence="3" id="KW-0547">Nucleotide-binding</keyword>
<dbReference type="GO" id="GO:0005525">
    <property type="term" value="F:GTP binding"/>
    <property type="evidence" value="ECO:0007669"/>
    <property type="project" value="UniProtKB-KW"/>
</dbReference>
<dbReference type="EMBL" id="JANBTW010000006">
    <property type="protein sequence ID" value="KAJ2680300.1"/>
    <property type="molecule type" value="Genomic_DNA"/>
</dbReference>
<evidence type="ECO:0000256" key="5">
    <source>
        <dbReference type="ARBA" id="ARBA00023134"/>
    </source>
</evidence>
<dbReference type="OrthoDB" id="5976022at2759"/>
<evidence type="ECO:0000313" key="9">
    <source>
        <dbReference type="Proteomes" id="UP001151518"/>
    </source>
</evidence>
<dbReference type="SMART" id="SM00173">
    <property type="entry name" value="RAS"/>
    <property type="match status" value="1"/>
</dbReference>
<evidence type="ECO:0000256" key="7">
    <source>
        <dbReference type="SAM" id="MobiDB-lite"/>
    </source>
</evidence>
<keyword evidence="2" id="KW-1003">Cell membrane</keyword>
<comment type="subcellular location">
    <subcellularLocation>
        <location evidence="1">Cell membrane</location>
    </subcellularLocation>
</comment>
<dbReference type="PROSITE" id="PS51421">
    <property type="entry name" value="RAS"/>
    <property type="match status" value="1"/>
</dbReference>
<dbReference type="SMART" id="SM00176">
    <property type="entry name" value="RAN"/>
    <property type="match status" value="1"/>
</dbReference>
<gene>
    <name evidence="8" type="primary">RAS1</name>
    <name evidence="8" type="ORF">GGI25_000893</name>
</gene>
<feature type="compositionally biased region" description="Polar residues" evidence="7">
    <location>
        <begin position="246"/>
        <end position="269"/>
    </location>
</feature>
<dbReference type="FunFam" id="3.40.50.300:FF:001763">
    <property type="entry name" value="Ras family gtpase"/>
    <property type="match status" value="1"/>
</dbReference>
<keyword evidence="4" id="KW-0378">Hydrolase</keyword>
<sequence length="408" mass="45480">MSHLLTPEYKIVMLGSGGVGKSMLTTKYINGTFSEEYDPTIEDSYRKQCKVDGQTCMLEILDTAGQEEYAAMRDYQIRSGDCFVIVYSVTDYASYQEAEMIAARIPKIKEMQHVPMVLVGNKCDVVDRDVPTRNGISLARKICSGFYEASARENYNVEKVFEQCVRRIKTYKRLIDPSSGNTTPTMTKDARTTSFKEHGKKETPKKSFYGSKSWIPIRKSSAKAKANSLPDNSHMSMPDYYTSSFVPSANQRSSTHPNSAFANNNTTNDRNSRHLSKRKVTESTSSPIVIKRPSVRASNRGIESGYSIIEVIGGPGTGEVGGLPRVSTHGSRMSLKRTIDSDVQQPTKRRIDHTSLQVVECGSERHVFLDPSSVNVNKALPKPNIQPKLQAPLKHMHKQKPSPNCPIL</sequence>